<feature type="transmembrane region" description="Helical" evidence="10">
    <location>
        <begin position="61"/>
        <end position="83"/>
    </location>
</feature>
<accession>A0ABU1MZ42</accession>
<comment type="subcellular location">
    <subcellularLocation>
        <location evidence="10">Cell membrane</location>
        <topology evidence="10">Multi-pass membrane protein</topology>
    </subcellularLocation>
</comment>
<keyword evidence="1 10" id="KW-1003">Cell membrane</keyword>
<evidence type="ECO:0000256" key="2">
    <source>
        <dbReference type="ARBA" id="ARBA00022516"/>
    </source>
</evidence>
<dbReference type="SMART" id="SM01207">
    <property type="entry name" value="G3P_acyltransf"/>
    <property type="match status" value="1"/>
</dbReference>
<dbReference type="PANTHER" id="PTHR30309">
    <property type="entry name" value="INNER MEMBRANE PROTEIN YGIH"/>
    <property type="match status" value="1"/>
</dbReference>
<keyword evidence="3 10" id="KW-0808">Transferase</keyword>
<evidence type="ECO:0000313" key="11">
    <source>
        <dbReference type="EMBL" id="MDR6531447.1"/>
    </source>
</evidence>
<reference evidence="11 12" key="1">
    <citation type="submission" date="2023-07" db="EMBL/GenBank/DDBJ databases">
        <title>Sorghum-associated microbial communities from plants grown in Nebraska, USA.</title>
        <authorList>
            <person name="Schachtman D."/>
        </authorList>
    </citation>
    <scope>NUCLEOTIDE SEQUENCE [LARGE SCALE GENOMIC DNA]</scope>
    <source>
        <strain evidence="11 12">DS2154</strain>
    </source>
</reference>
<evidence type="ECO:0000256" key="3">
    <source>
        <dbReference type="ARBA" id="ARBA00022679"/>
    </source>
</evidence>
<dbReference type="EC" id="2.3.1.275" evidence="10"/>
<proteinExistence type="inferred from homology"/>
<keyword evidence="12" id="KW-1185">Reference proteome</keyword>
<feature type="transmembrane region" description="Helical" evidence="10">
    <location>
        <begin position="6"/>
        <end position="31"/>
    </location>
</feature>
<comment type="function">
    <text evidence="10">Catalyzes the transfer of an acyl group from acyl-phosphate (acyl-PO(4)) to glycerol-3-phosphate (G3P) to form lysophosphatidic acid (LPA). This enzyme utilizes acyl-phosphate as fatty acyl donor, but not acyl-CoA or acyl-ACP.</text>
</comment>
<dbReference type="Pfam" id="PF02660">
    <property type="entry name" value="G3P_acyltransf"/>
    <property type="match status" value="1"/>
</dbReference>
<comment type="pathway">
    <text evidence="10">Lipid metabolism; phospholipid metabolism.</text>
</comment>
<feature type="transmembrane region" description="Helical" evidence="10">
    <location>
        <begin position="120"/>
        <end position="141"/>
    </location>
</feature>
<dbReference type="Proteomes" id="UP001262754">
    <property type="component" value="Unassembled WGS sequence"/>
</dbReference>
<evidence type="ECO:0000256" key="6">
    <source>
        <dbReference type="ARBA" id="ARBA00023098"/>
    </source>
</evidence>
<dbReference type="HAMAP" id="MF_01043">
    <property type="entry name" value="PlsY"/>
    <property type="match status" value="1"/>
</dbReference>
<evidence type="ECO:0000256" key="9">
    <source>
        <dbReference type="ARBA" id="ARBA00023264"/>
    </source>
</evidence>
<evidence type="ECO:0000256" key="4">
    <source>
        <dbReference type="ARBA" id="ARBA00022692"/>
    </source>
</evidence>
<protein>
    <recommendedName>
        <fullName evidence="10">Glycerol-3-phosphate acyltransferase</fullName>
    </recommendedName>
    <alternativeName>
        <fullName evidence="10">Acyl-PO4 G3P acyltransferase</fullName>
    </alternativeName>
    <alternativeName>
        <fullName evidence="10">Acyl-phosphate--glycerol-3-phosphate acyltransferase</fullName>
    </alternativeName>
    <alternativeName>
        <fullName evidence="10">G3P acyltransferase</fullName>
        <shortName evidence="10">GPAT</shortName>
        <ecNumber evidence="10">2.3.1.275</ecNumber>
    </alternativeName>
    <alternativeName>
        <fullName evidence="10">Lysophosphatidic acid synthase</fullName>
        <shortName evidence="10">LPA synthase</shortName>
    </alternativeName>
</protein>
<name>A0ABU1MZ42_9CAUL</name>
<keyword evidence="2 10" id="KW-0444">Lipid biosynthesis</keyword>
<dbReference type="EMBL" id="JAVDRL010000006">
    <property type="protein sequence ID" value="MDR6531447.1"/>
    <property type="molecule type" value="Genomic_DNA"/>
</dbReference>
<keyword evidence="8 10" id="KW-0594">Phospholipid biosynthesis</keyword>
<comment type="caution">
    <text evidence="11">The sequence shown here is derived from an EMBL/GenBank/DDBJ whole genome shotgun (WGS) entry which is preliminary data.</text>
</comment>
<keyword evidence="5 10" id="KW-1133">Transmembrane helix</keyword>
<feature type="transmembrane region" description="Helical" evidence="10">
    <location>
        <begin position="147"/>
        <end position="165"/>
    </location>
</feature>
<keyword evidence="11" id="KW-0012">Acyltransferase</keyword>
<feature type="transmembrane region" description="Helical" evidence="10">
    <location>
        <begin position="170"/>
        <end position="187"/>
    </location>
</feature>
<organism evidence="11 12">
    <name type="scientific">Caulobacter rhizosphaerae</name>
    <dbReference type="NCBI Taxonomy" id="2010972"/>
    <lineage>
        <taxon>Bacteria</taxon>
        <taxon>Pseudomonadati</taxon>
        <taxon>Pseudomonadota</taxon>
        <taxon>Alphaproteobacteria</taxon>
        <taxon>Caulobacterales</taxon>
        <taxon>Caulobacteraceae</taxon>
        <taxon>Caulobacter</taxon>
    </lineage>
</organism>
<comment type="catalytic activity">
    <reaction evidence="10">
        <text>an acyl phosphate + sn-glycerol 3-phosphate = a 1-acyl-sn-glycero-3-phosphate + phosphate</text>
        <dbReference type="Rhea" id="RHEA:34075"/>
        <dbReference type="ChEBI" id="CHEBI:43474"/>
        <dbReference type="ChEBI" id="CHEBI:57597"/>
        <dbReference type="ChEBI" id="CHEBI:57970"/>
        <dbReference type="ChEBI" id="CHEBI:59918"/>
        <dbReference type="EC" id="2.3.1.275"/>
    </reaction>
</comment>
<evidence type="ECO:0000256" key="10">
    <source>
        <dbReference type="HAMAP-Rule" id="MF_01043"/>
    </source>
</evidence>
<evidence type="ECO:0000256" key="7">
    <source>
        <dbReference type="ARBA" id="ARBA00023136"/>
    </source>
</evidence>
<dbReference type="PANTHER" id="PTHR30309:SF0">
    <property type="entry name" value="GLYCEROL-3-PHOSPHATE ACYLTRANSFERASE-RELATED"/>
    <property type="match status" value="1"/>
</dbReference>
<keyword evidence="6 10" id="KW-0443">Lipid metabolism</keyword>
<gene>
    <name evidence="10" type="primary">plsY</name>
    <name evidence="11" type="ORF">J2800_002194</name>
</gene>
<keyword evidence="7 10" id="KW-0472">Membrane</keyword>
<keyword evidence="9 10" id="KW-1208">Phospholipid metabolism</keyword>
<sequence length="220" mass="22607">MQDLAQAVYLSLGLTLLGGYLLGSIPFGLIATRLGGAGDIRQIGSGNIGATNVLRSGRKDLAAITLLGDAGKGVVAVLLARWLSHDNPFIVALAGGAAFTGHLFPVWLKFKGGKGVATFYGVLLAACWPAGLLAAVTWLAVAALFRISSLAALVAAALAAPFALATDQDAAFLGLCLFMAVLIFIRHKDNIGRLLTGQEPRIGKKKTAEAPPTQSTDGAA</sequence>
<dbReference type="InterPro" id="IPR003811">
    <property type="entry name" value="G3P_acylTferase_PlsY"/>
</dbReference>
<dbReference type="NCBIfam" id="TIGR00023">
    <property type="entry name" value="glycerol-3-phosphate 1-O-acyltransferase PlsY"/>
    <property type="match status" value="1"/>
</dbReference>
<evidence type="ECO:0000256" key="8">
    <source>
        <dbReference type="ARBA" id="ARBA00023209"/>
    </source>
</evidence>
<comment type="similarity">
    <text evidence="10">Belongs to the PlsY family.</text>
</comment>
<comment type="subunit">
    <text evidence="10">Probably interacts with PlsX.</text>
</comment>
<evidence type="ECO:0000256" key="5">
    <source>
        <dbReference type="ARBA" id="ARBA00022989"/>
    </source>
</evidence>
<evidence type="ECO:0000313" key="12">
    <source>
        <dbReference type="Proteomes" id="UP001262754"/>
    </source>
</evidence>
<evidence type="ECO:0000256" key="1">
    <source>
        <dbReference type="ARBA" id="ARBA00022475"/>
    </source>
</evidence>
<dbReference type="GO" id="GO:0004366">
    <property type="term" value="F:glycerol-3-phosphate O-acyltransferase activity"/>
    <property type="evidence" value="ECO:0007669"/>
    <property type="project" value="UniProtKB-EC"/>
</dbReference>
<feature type="transmembrane region" description="Helical" evidence="10">
    <location>
        <begin position="89"/>
        <end position="108"/>
    </location>
</feature>
<dbReference type="RefSeq" id="WP_310031367.1">
    <property type="nucleotide sequence ID" value="NZ_JAVDRL010000006.1"/>
</dbReference>
<keyword evidence="4 10" id="KW-0812">Transmembrane</keyword>